<comment type="caution">
    <text evidence="3">The sequence shown here is derived from an EMBL/GenBank/DDBJ whole genome shotgun (WGS) entry which is preliminary data.</text>
</comment>
<dbReference type="GO" id="GO:0080120">
    <property type="term" value="P:CAAX-box protein maturation"/>
    <property type="evidence" value="ECO:0007669"/>
    <property type="project" value="UniProtKB-ARBA"/>
</dbReference>
<feature type="transmembrane region" description="Helical" evidence="1">
    <location>
        <begin position="32"/>
        <end position="50"/>
    </location>
</feature>
<feature type="domain" description="CAAX prenyl protease 2/Lysostaphin resistance protein A-like" evidence="2">
    <location>
        <begin position="112"/>
        <end position="211"/>
    </location>
</feature>
<dbReference type="GO" id="GO:0006508">
    <property type="term" value="P:proteolysis"/>
    <property type="evidence" value="ECO:0007669"/>
    <property type="project" value="UniProtKB-KW"/>
</dbReference>
<sequence length="224" mass="25955">MEKRFIIISSILACLFLYYVEQIMATSYIIKTLLKIILFTAIPYIYIRYIEKSSLKKHLKFKGMMLKQLKLGLLLGSIAFVVIIITYITTKDIIDFNGIIQELENKSKITPANFIAVGLYITFGNSFLEEFFFRGFVFLNLYNLKNKWLAYIFSSTLFAIYHIGIFKTWFNIWLTGLALIGLIVTALVLNWLNTKSQSFLNSWIVHILADSAIILIGMRLFKII</sequence>
<name>A0A833M9J4_9FIRM</name>
<dbReference type="RefSeq" id="WP_151865823.1">
    <property type="nucleotide sequence ID" value="NZ_WBZB01000024.1"/>
</dbReference>
<keyword evidence="3" id="KW-0482">Metalloprotease</keyword>
<protein>
    <submittedName>
        <fullName evidence="3">CPBP family intramembrane metalloprotease</fullName>
    </submittedName>
</protein>
<dbReference type="GO" id="GO:0004175">
    <property type="term" value="F:endopeptidase activity"/>
    <property type="evidence" value="ECO:0007669"/>
    <property type="project" value="UniProtKB-ARBA"/>
</dbReference>
<keyword evidence="3" id="KW-0645">Protease</keyword>
<keyword evidence="1" id="KW-0472">Membrane</keyword>
<dbReference type="OrthoDB" id="449657at2"/>
<evidence type="ECO:0000313" key="4">
    <source>
        <dbReference type="Proteomes" id="UP000465601"/>
    </source>
</evidence>
<feature type="transmembrane region" description="Helical" evidence="1">
    <location>
        <begin position="71"/>
        <end position="89"/>
    </location>
</feature>
<feature type="transmembrane region" description="Helical" evidence="1">
    <location>
        <begin position="199"/>
        <end position="221"/>
    </location>
</feature>
<dbReference type="EMBL" id="WBZB01000024">
    <property type="protein sequence ID" value="KAB3530015.1"/>
    <property type="molecule type" value="Genomic_DNA"/>
</dbReference>
<evidence type="ECO:0000256" key="1">
    <source>
        <dbReference type="SAM" id="Phobius"/>
    </source>
</evidence>
<proteinExistence type="predicted"/>
<reference evidence="3 4" key="1">
    <citation type="submission" date="2019-10" db="EMBL/GenBank/DDBJ databases">
        <title>Alkaliphilus serpentinus sp. nov. and Alkaliphilus pronyensis sp. nov., two novel anaerobic alkaliphilic species isolated from the serpentinized-hosted hydrothermal field of the Prony Bay (New Caledonia).</title>
        <authorList>
            <person name="Postec A."/>
        </authorList>
    </citation>
    <scope>NUCLEOTIDE SEQUENCE [LARGE SCALE GENOMIC DNA]</scope>
    <source>
        <strain evidence="3 4">LacT</strain>
    </source>
</reference>
<keyword evidence="3" id="KW-0378">Hydrolase</keyword>
<keyword evidence="1" id="KW-1133">Transmembrane helix</keyword>
<feature type="transmembrane region" description="Helical" evidence="1">
    <location>
        <begin position="148"/>
        <end position="166"/>
    </location>
</feature>
<organism evidence="3 4">
    <name type="scientific">Alkaliphilus serpentinus</name>
    <dbReference type="NCBI Taxonomy" id="1482731"/>
    <lineage>
        <taxon>Bacteria</taxon>
        <taxon>Bacillati</taxon>
        <taxon>Bacillota</taxon>
        <taxon>Clostridia</taxon>
        <taxon>Peptostreptococcales</taxon>
        <taxon>Natronincolaceae</taxon>
        <taxon>Alkaliphilus</taxon>
    </lineage>
</organism>
<keyword evidence="4" id="KW-1185">Reference proteome</keyword>
<evidence type="ECO:0000313" key="3">
    <source>
        <dbReference type="EMBL" id="KAB3530015.1"/>
    </source>
</evidence>
<feature type="transmembrane region" description="Helical" evidence="1">
    <location>
        <begin position="172"/>
        <end position="192"/>
    </location>
</feature>
<dbReference type="GO" id="GO:0008237">
    <property type="term" value="F:metallopeptidase activity"/>
    <property type="evidence" value="ECO:0007669"/>
    <property type="project" value="UniProtKB-KW"/>
</dbReference>
<evidence type="ECO:0000259" key="2">
    <source>
        <dbReference type="Pfam" id="PF02517"/>
    </source>
</evidence>
<dbReference type="Proteomes" id="UP000465601">
    <property type="component" value="Unassembled WGS sequence"/>
</dbReference>
<keyword evidence="1" id="KW-0812">Transmembrane</keyword>
<feature type="transmembrane region" description="Helical" evidence="1">
    <location>
        <begin position="109"/>
        <end position="128"/>
    </location>
</feature>
<gene>
    <name evidence="3" type="ORF">F8153_07920</name>
</gene>
<dbReference type="Pfam" id="PF02517">
    <property type="entry name" value="Rce1-like"/>
    <property type="match status" value="1"/>
</dbReference>
<dbReference type="InterPro" id="IPR003675">
    <property type="entry name" value="Rce1/LyrA-like_dom"/>
</dbReference>
<accession>A0A833M9J4</accession>
<dbReference type="AlphaFoldDB" id="A0A833M9J4"/>